<dbReference type="GO" id="GO:0005634">
    <property type="term" value="C:nucleus"/>
    <property type="evidence" value="ECO:0007669"/>
    <property type="project" value="TreeGrafter"/>
</dbReference>
<dbReference type="Pfam" id="PF00249">
    <property type="entry name" value="Myb_DNA-binding"/>
    <property type="match status" value="2"/>
</dbReference>
<dbReference type="GO" id="GO:0000981">
    <property type="term" value="F:DNA-binding transcription factor activity, RNA polymerase II-specific"/>
    <property type="evidence" value="ECO:0007669"/>
    <property type="project" value="TreeGrafter"/>
</dbReference>
<accession>A0A1R2CV26</accession>
<evidence type="ECO:0000256" key="1">
    <source>
        <dbReference type="ARBA" id="ARBA00022737"/>
    </source>
</evidence>
<evidence type="ECO:0000259" key="4">
    <source>
        <dbReference type="PROSITE" id="PS51294"/>
    </source>
</evidence>
<name>A0A1R2CV26_9CILI</name>
<dbReference type="GO" id="GO:0000978">
    <property type="term" value="F:RNA polymerase II cis-regulatory region sequence-specific DNA binding"/>
    <property type="evidence" value="ECO:0007669"/>
    <property type="project" value="TreeGrafter"/>
</dbReference>
<dbReference type="InterPro" id="IPR050560">
    <property type="entry name" value="MYB_TF"/>
</dbReference>
<feature type="domain" description="HTH myb-type" evidence="4">
    <location>
        <begin position="75"/>
        <end position="129"/>
    </location>
</feature>
<dbReference type="PROSITE" id="PS51294">
    <property type="entry name" value="HTH_MYB"/>
    <property type="match status" value="2"/>
</dbReference>
<organism evidence="5 6">
    <name type="scientific">Stentor coeruleus</name>
    <dbReference type="NCBI Taxonomy" id="5963"/>
    <lineage>
        <taxon>Eukaryota</taxon>
        <taxon>Sar</taxon>
        <taxon>Alveolata</taxon>
        <taxon>Ciliophora</taxon>
        <taxon>Postciliodesmatophora</taxon>
        <taxon>Heterotrichea</taxon>
        <taxon>Heterotrichida</taxon>
        <taxon>Stentoridae</taxon>
        <taxon>Stentor</taxon>
    </lineage>
</organism>
<evidence type="ECO:0008006" key="7">
    <source>
        <dbReference type="Google" id="ProtNLM"/>
    </source>
</evidence>
<dbReference type="AlphaFoldDB" id="A0A1R2CV26"/>
<reference evidence="5 6" key="1">
    <citation type="submission" date="2016-11" db="EMBL/GenBank/DDBJ databases">
        <title>The macronuclear genome of Stentor coeruleus: a giant cell with tiny introns.</title>
        <authorList>
            <person name="Slabodnick M."/>
            <person name="Ruby J.G."/>
            <person name="Reiff S.B."/>
            <person name="Swart E.C."/>
            <person name="Gosai S."/>
            <person name="Prabakaran S."/>
            <person name="Witkowska E."/>
            <person name="Larue G.E."/>
            <person name="Fisher S."/>
            <person name="Freeman R.M."/>
            <person name="Gunawardena J."/>
            <person name="Chu W."/>
            <person name="Stover N.A."/>
            <person name="Gregory B.D."/>
            <person name="Nowacki M."/>
            <person name="Derisi J."/>
            <person name="Roy S.W."/>
            <person name="Marshall W.F."/>
            <person name="Sood P."/>
        </authorList>
    </citation>
    <scope>NUCLEOTIDE SEQUENCE [LARGE SCALE GENOMIC DNA]</scope>
    <source>
        <strain evidence="5">WM001</strain>
    </source>
</reference>
<comment type="caution">
    <text evidence="5">The sequence shown here is derived from an EMBL/GenBank/DDBJ whole genome shotgun (WGS) entry which is preliminary data.</text>
</comment>
<evidence type="ECO:0000313" key="5">
    <source>
        <dbReference type="EMBL" id="OMJ92866.1"/>
    </source>
</evidence>
<dbReference type="Proteomes" id="UP000187209">
    <property type="component" value="Unassembled WGS sequence"/>
</dbReference>
<protein>
    <recommendedName>
        <fullName evidence="7">Myb-like DNA-binding domain containing protein</fullName>
    </recommendedName>
</protein>
<sequence length="229" mass="26633">MVKASLPNRKQQFKVSKAQQKRKPWCLSEDDAIRVLVMSNGTQQWATIAKRLETEFSIKGRSGKQCRERWHNHLNPAVKKNNWDLQEEITLFQGHLDLGNKWAEIAKLLQGRTDNSIKNHFYSTLKKQYRKLYGFDASRNQLKECDILLSTQILAALNKKSKSKAVKEKEKDLENEINKENFLDNFSLSTLEYSDLEPIENSNYSSSIVDMDQGYLDFTYDDDTDAFII</sequence>
<dbReference type="SUPFAM" id="SSF46689">
    <property type="entry name" value="Homeodomain-like"/>
    <property type="match status" value="1"/>
</dbReference>
<dbReference type="Gene3D" id="1.10.10.60">
    <property type="entry name" value="Homeodomain-like"/>
    <property type="match status" value="2"/>
</dbReference>
<dbReference type="CDD" id="cd00167">
    <property type="entry name" value="SANT"/>
    <property type="match status" value="2"/>
</dbReference>
<dbReference type="InterPro" id="IPR017930">
    <property type="entry name" value="Myb_dom"/>
</dbReference>
<feature type="domain" description="Myb-like" evidence="3">
    <location>
        <begin position="17"/>
        <end position="74"/>
    </location>
</feature>
<proteinExistence type="predicted"/>
<dbReference type="OrthoDB" id="2143914at2759"/>
<feature type="domain" description="Myb-like" evidence="3">
    <location>
        <begin position="75"/>
        <end position="125"/>
    </location>
</feature>
<gene>
    <name evidence="5" type="ORF">SteCoe_4319</name>
</gene>
<evidence type="ECO:0000313" key="6">
    <source>
        <dbReference type="Proteomes" id="UP000187209"/>
    </source>
</evidence>
<dbReference type="EMBL" id="MPUH01000053">
    <property type="protein sequence ID" value="OMJ92866.1"/>
    <property type="molecule type" value="Genomic_DNA"/>
</dbReference>
<dbReference type="PANTHER" id="PTHR45614:SF274">
    <property type="entry name" value="MYB-LIKE DNA-BINDING PROTEIN"/>
    <property type="match status" value="1"/>
</dbReference>
<keyword evidence="6" id="KW-1185">Reference proteome</keyword>
<dbReference type="PANTHER" id="PTHR45614">
    <property type="entry name" value="MYB PROTEIN-RELATED"/>
    <property type="match status" value="1"/>
</dbReference>
<dbReference type="InterPro" id="IPR001005">
    <property type="entry name" value="SANT/Myb"/>
</dbReference>
<feature type="domain" description="HTH myb-type" evidence="4">
    <location>
        <begin position="17"/>
        <end position="74"/>
    </location>
</feature>
<keyword evidence="1" id="KW-0677">Repeat</keyword>
<dbReference type="InterPro" id="IPR009057">
    <property type="entry name" value="Homeodomain-like_sf"/>
</dbReference>
<dbReference type="FunFam" id="1.10.10.60:FF:000010">
    <property type="entry name" value="Transcriptional activator Myb isoform A"/>
    <property type="match status" value="1"/>
</dbReference>
<dbReference type="PROSITE" id="PS50090">
    <property type="entry name" value="MYB_LIKE"/>
    <property type="match status" value="2"/>
</dbReference>
<evidence type="ECO:0000259" key="3">
    <source>
        <dbReference type="PROSITE" id="PS50090"/>
    </source>
</evidence>
<evidence type="ECO:0000256" key="2">
    <source>
        <dbReference type="ARBA" id="ARBA00023125"/>
    </source>
</evidence>
<dbReference type="SMART" id="SM00717">
    <property type="entry name" value="SANT"/>
    <property type="match status" value="2"/>
</dbReference>
<keyword evidence="2" id="KW-0238">DNA-binding</keyword>